<feature type="compositionally biased region" description="Polar residues" evidence="1">
    <location>
        <begin position="259"/>
        <end position="273"/>
    </location>
</feature>
<dbReference type="PANTHER" id="PTHR10058">
    <property type="entry name" value="MACROPHAGE COLONY STIMULATING FACTOR"/>
    <property type="match status" value="1"/>
</dbReference>
<evidence type="ECO:0000313" key="4">
    <source>
        <dbReference type="EMBL" id="KAI1892454.1"/>
    </source>
</evidence>
<keyword evidence="2" id="KW-0812">Transmembrane</keyword>
<dbReference type="GO" id="GO:0005615">
    <property type="term" value="C:extracellular space"/>
    <property type="evidence" value="ECO:0007669"/>
    <property type="project" value="TreeGrafter"/>
</dbReference>
<keyword evidence="2" id="KW-0472">Membrane</keyword>
<dbReference type="InterPro" id="IPR009079">
    <property type="entry name" value="4_helix_cytokine-like_core"/>
</dbReference>
<keyword evidence="3" id="KW-0732">Signal</keyword>
<feature type="chain" id="PRO_5035899978" evidence="3">
    <location>
        <begin position="31"/>
        <end position="531"/>
    </location>
</feature>
<proteinExistence type="predicted"/>
<dbReference type="GO" id="GO:0008083">
    <property type="term" value="F:growth factor activity"/>
    <property type="evidence" value="ECO:0007669"/>
    <property type="project" value="InterPro"/>
</dbReference>
<dbReference type="EMBL" id="JAERUA010000012">
    <property type="protein sequence ID" value="KAI1892454.1"/>
    <property type="molecule type" value="Genomic_DNA"/>
</dbReference>
<organism evidence="4 5">
    <name type="scientific">Albula goreensis</name>
    <dbReference type="NCBI Taxonomy" id="1534307"/>
    <lineage>
        <taxon>Eukaryota</taxon>
        <taxon>Metazoa</taxon>
        <taxon>Chordata</taxon>
        <taxon>Craniata</taxon>
        <taxon>Vertebrata</taxon>
        <taxon>Euteleostomi</taxon>
        <taxon>Actinopterygii</taxon>
        <taxon>Neopterygii</taxon>
        <taxon>Teleostei</taxon>
        <taxon>Albuliformes</taxon>
        <taxon>Albulidae</taxon>
        <taxon>Albula</taxon>
    </lineage>
</organism>
<dbReference type="FunFam" id="1.20.1250.10:FF:000056">
    <property type="entry name" value="Colony-stimulating factor 1b (macrophage)"/>
    <property type="match status" value="1"/>
</dbReference>
<dbReference type="Gene3D" id="1.20.1250.10">
    <property type="match status" value="1"/>
</dbReference>
<evidence type="ECO:0000313" key="5">
    <source>
        <dbReference type="Proteomes" id="UP000829720"/>
    </source>
</evidence>
<feature type="region of interest" description="Disordered" evidence="1">
    <location>
        <begin position="288"/>
        <end position="307"/>
    </location>
</feature>
<dbReference type="GO" id="GO:0016020">
    <property type="term" value="C:membrane"/>
    <property type="evidence" value="ECO:0007669"/>
    <property type="project" value="InterPro"/>
</dbReference>
<dbReference type="Proteomes" id="UP000829720">
    <property type="component" value="Unassembled WGS sequence"/>
</dbReference>
<dbReference type="SUPFAM" id="SSF47266">
    <property type="entry name" value="4-helical cytokines"/>
    <property type="match status" value="1"/>
</dbReference>
<accession>A0A8T3D9Q4</accession>
<reference evidence="4" key="1">
    <citation type="submission" date="2021-01" db="EMBL/GenBank/DDBJ databases">
        <authorList>
            <person name="Zahm M."/>
            <person name="Roques C."/>
            <person name="Cabau C."/>
            <person name="Klopp C."/>
            <person name="Donnadieu C."/>
            <person name="Jouanno E."/>
            <person name="Lampietro C."/>
            <person name="Louis A."/>
            <person name="Herpin A."/>
            <person name="Echchiki A."/>
            <person name="Berthelot C."/>
            <person name="Parey E."/>
            <person name="Roest-Crollius H."/>
            <person name="Braasch I."/>
            <person name="Postlethwait J."/>
            <person name="Bobe J."/>
            <person name="Montfort J."/>
            <person name="Bouchez O."/>
            <person name="Begum T."/>
            <person name="Mejri S."/>
            <person name="Adams A."/>
            <person name="Chen W.-J."/>
            <person name="Guiguen Y."/>
        </authorList>
    </citation>
    <scope>NUCLEOTIDE SEQUENCE</scope>
    <source>
        <tissue evidence="4">Blood</tissue>
    </source>
</reference>
<dbReference type="GO" id="GO:0005125">
    <property type="term" value="F:cytokine activity"/>
    <property type="evidence" value="ECO:0007669"/>
    <property type="project" value="InterPro"/>
</dbReference>
<evidence type="ECO:0000256" key="3">
    <source>
        <dbReference type="SAM" id="SignalP"/>
    </source>
</evidence>
<dbReference type="InterPro" id="IPR008001">
    <property type="entry name" value="MCSF-1"/>
</dbReference>
<sequence length="531" mass="58377">MTTYKLAHTLCKAKVRGLCLVLLSLHLSVGDVPGPCRYSVRKDHLDTVRRLTENQLQNGCSIAYKFTERGSLSNTCYVKAALPQILELINTHFRYSRSSDNGRYVEEVKALIHNMYSQNCIPPIDEELEDDPTKFNKVYRGSPREALERVKEVFSLYLELMSTSNSPVDWNCEEEYAENELGSSTPLAQTTGATECRCFNPTVDYGVSEQVSVTDSLWNHLTQTPTPPLFPGSSAQAQIFSGATDPMDGNEKTHVKDSGVTSDQKSSREQSASLQEFMGHPLYCPTVGTGGPGGGTPKRPQASSAVPLAKRSVDSKQEYFGLFSNTPSPQRDIATNLQQLPSISMELAMDKGELITASDHSSNLEQTPGTVASSYAPKTELGDVITTGDPSISSRIAHGLLVPTINQTPLPDRQSEDLPSKIVEDGVASPDPLGHDSGKPYQSGNPEMWHNSNALAFIMAPVCGGLLLIPAFYCLRRQKKLQDLLKRFQTIENQRLNSLSTDVEMQDCETTEQACLSSQYSGELQNPDFHR</sequence>
<comment type="caution">
    <text evidence="4">The sequence shown here is derived from an EMBL/GenBank/DDBJ whole genome shotgun (WGS) entry which is preliminary data.</text>
</comment>
<evidence type="ECO:0000256" key="2">
    <source>
        <dbReference type="SAM" id="Phobius"/>
    </source>
</evidence>
<dbReference type="Pfam" id="PF05337">
    <property type="entry name" value="CSF-1"/>
    <property type="match status" value="1"/>
</dbReference>
<dbReference type="PANTHER" id="PTHR10058:SF0">
    <property type="entry name" value="MACROPHAGE COLONY-STIMULATING FACTOR 1"/>
    <property type="match status" value="1"/>
</dbReference>
<protein>
    <submittedName>
        <fullName evidence="4">Uncharacterized protein</fullName>
    </submittedName>
</protein>
<dbReference type="AlphaFoldDB" id="A0A8T3D9Q4"/>
<feature type="transmembrane region" description="Helical" evidence="2">
    <location>
        <begin position="454"/>
        <end position="475"/>
    </location>
</feature>
<keyword evidence="5" id="KW-1185">Reference proteome</keyword>
<feature type="region of interest" description="Disordered" evidence="1">
    <location>
        <begin position="242"/>
        <end position="273"/>
    </location>
</feature>
<gene>
    <name evidence="4" type="ORF">AGOR_G00133530</name>
</gene>
<keyword evidence="2" id="KW-1133">Transmembrane helix</keyword>
<evidence type="ECO:0000256" key="1">
    <source>
        <dbReference type="SAM" id="MobiDB-lite"/>
    </source>
</evidence>
<name>A0A8T3D9Q4_9TELE</name>
<feature type="signal peptide" evidence="3">
    <location>
        <begin position="1"/>
        <end position="30"/>
    </location>
</feature>
<dbReference type="OrthoDB" id="8702024at2759"/>
<feature type="region of interest" description="Disordered" evidence="1">
    <location>
        <begin position="423"/>
        <end position="445"/>
    </location>
</feature>